<evidence type="ECO:0000313" key="3">
    <source>
        <dbReference type="Proteomes" id="UP001160148"/>
    </source>
</evidence>
<proteinExistence type="predicted"/>
<gene>
    <name evidence="2" type="ORF">MEUPH1_LOCUS26104</name>
</gene>
<dbReference type="EMBL" id="CARXXK010001023">
    <property type="protein sequence ID" value="CAI6372199.1"/>
    <property type="molecule type" value="Genomic_DNA"/>
</dbReference>
<name>A0AAV0XU96_9HEMI</name>
<dbReference type="Proteomes" id="UP001160148">
    <property type="component" value="Unassembled WGS sequence"/>
</dbReference>
<organism evidence="2 3">
    <name type="scientific">Macrosiphum euphorbiae</name>
    <name type="common">potato aphid</name>
    <dbReference type="NCBI Taxonomy" id="13131"/>
    <lineage>
        <taxon>Eukaryota</taxon>
        <taxon>Metazoa</taxon>
        <taxon>Ecdysozoa</taxon>
        <taxon>Arthropoda</taxon>
        <taxon>Hexapoda</taxon>
        <taxon>Insecta</taxon>
        <taxon>Pterygota</taxon>
        <taxon>Neoptera</taxon>
        <taxon>Paraneoptera</taxon>
        <taxon>Hemiptera</taxon>
        <taxon>Sternorrhyncha</taxon>
        <taxon>Aphidomorpha</taxon>
        <taxon>Aphidoidea</taxon>
        <taxon>Aphididae</taxon>
        <taxon>Macrosiphini</taxon>
        <taxon>Macrosiphum</taxon>
    </lineage>
</organism>
<dbReference type="InterPro" id="IPR048365">
    <property type="entry name" value="TNP-like_RNaseH_N"/>
</dbReference>
<reference evidence="2 3" key="1">
    <citation type="submission" date="2023-01" db="EMBL/GenBank/DDBJ databases">
        <authorList>
            <person name="Whitehead M."/>
        </authorList>
    </citation>
    <scope>NUCLEOTIDE SEQUENCE [LARGE SCALE GENOMIC DNA]</scope>
</reference>
<sequence>MQKECSLVSKDMLNDCILDLPIEQQEMVKTIFNAAKCKSSKGRRYSLEWVYECLLMRIKGPKFYRKMRKENKLGRYIKKLHTAYGFQENTFQVMKEKAQDFSLAERHSCLLLDEMQLESAVKFQRDSLQFHGFVDLGAHTSNKDLTKRGDHALVLMYQPFRGNWVQPIGAFLGAGAVNGKILEKIVLEAIILLESSGYFVDFITTDGAT</sequence>
<evidence type="ECO:0000259" key="1">
    <source>
        <dbReference type="Pfam" id="PF21787"/>
    </source>
</evidence>
<dbReference type="AlphaFoldDB" id="A0AAV0XU96"/>
<comment type="caution">
    <text evidence="2">The sequence shown here is derived from an EMBL/GenBank/DDBJ whole genome shotgun (WGS) entry which is preliminary data.</text>
</comment>
<protein>
    <recommendedName>
        <fullName evidence="1">Transposable element P transposase-like RNase H domain-containing protein</fullName>
    </recommendedName>
</protein>
<keyword evidence="3" id="KW-1185">Reference proteome</keyword>
<dbReference type="Pfam" id="PF21787">
    <property type="entry name" value="TNP-like_RNaseH_N"/>
    <property type="match status" value="1"/>
</dbReference>
<accession>A0AAV0XU96</accession>
<feature type="domain" description="Transposable element P transposase-like RNase H" evidence="1">
    <location>
        <begin position="84"/>
        <end position="209"/>
    </location>
</feature>
<evidence type="ECO:0000313" key="2">
    <source>
        <dbReference type="EMBL" id="CAI6372199.1"/>
    </source>
</evidence>